<dbReference type="NCBIfam" id="TIGR04335">
    <property type="entry name" value="AmmeMemoSam_A"/>
    <property type="match status" value="1"/>
</dbReference>
<reference evidence="4" key="1">
    <citation type="submission" date="2010-05" db="EMBL/GenBank/DDBJ databases">
        <title>Complete sequence of Staphylothermus hellenicus DSM 12710.</title>
        <authorList>
            <consortium name="US DOE Joint Genome Institute"/>
            <person name="Lucas S."/>
            <person name="Copeland A."/>
            <person name="Lapidus A."/>
            <person name="Cheng J.-F."/>
            <person name="Bruce D."/>
            <person name="Goodwin L."/>
            <person name="Pitluck S."/>
            <person name="Davenport K."/>
            <person name="Detter J.C."/>
            <person name="Han C."/>
            <person name="Tapia R."/>
            <person name="Larimer F."/>
            <person name="Land M."/>
            <person name="Hauser L."/>
            <person name="Kyrpides N."/>
            <person name="Mikhailova N."/>
            <person name="Anderson I.J."/>
            <person name="Woyke T."/>
        </authorList>
    </citation>
    <scope>NUCLEOTIDE SEQUENCE [LARGE SCALE GENOMIC DNA]</scope>
    <source>
        <strain evidence="4">DSM 12710 / JCM 10830 / BK20S6-10-b1 / P8</strain>
    </source>
</reference>
<dbReference type="Gene3D" id="3.30.700.20">
    <property type="entry name" value="Hypothetical protein ph0010, domain 1"/>
    <property type="match status" value="1"/>
</dbReference>
<evidence type="ECO:0000313" key="4">
    <source>
        <dbReference type="Proteomes" id="UP000002573"/>
    </source>
</evidence>
<keyword evidence="4" id="KW-1185">Reference proteome</keyword>
<dbReference type="HAMAP" id="MF_00645">
    <property type="entry name" value="AMMECR1"/>
    <property type="match status" value="1"/>
</dbReference>
<dbReference type="GeneID" id="9234429"/>
<dbReference type="PANTHER" id="PTHR13016:SF0">
    <property type="entry name" value="AMME SYNDROME CANDIDATE GENE 1 PROTEIN"/>
    <property type="match status" value="1"/>
</dbReference>
<accession>D7D8Z5</accession>
<dbReference type="InterPro" id="IPR023472">
    <property type="entry name" value="Uncharacterised_MJ0810"/>
</dbReference>
<dbReference type="OrthoDB" id="25187at2157"/>
<gene>
    <name evidence="3" type="ordered locus">Shell_1140</name>
</gene>
<dbReference type="EMBL" id="CP002051">
    <property type="protein sequence ID" value="ADI32241.1"/>
    <property type="molecule type" value="Genomic_DNA"/>
</dbReference>
<dbReference type="Proteomes" id="UP000002573">
    <property type="component" value="Chromosome"/>
</dbReference>
<dbReference type="STRING" id="591019.Shell_1140"/>
<protein>
    <recommendedName>
        <fullName evidence="1">Protein Shell_1140</fullName>
    </recommendedName>
</protein>
<dbReference type="KEGG" id="shc:Shell_1140"/>
<evidence type="ECO:0000256" key="1">
    <source>
        <dbReference type="HAMAP-Rule" id="MF_00645"/>
    </source>
</evidence>
<evidence type="ECO:0000259" key="2">
    <source>
        <dbReference type="PROSITE" id="PS51112"/>
    </source>
</evidence>
<dbReference type="Gene3D" id="3.30.1490.150">
    <property type="entry name" value="Hypothetical protein ph0010, domain 2"/>
    <property type="match status" value="1"/>
</dbReference>
<dbReference type="InterPro" id="IPR027623">
    <property type="entry name" value="AmmeMemoSam_A"/>
</dbReference>
<dbReference type="InterPro" id="IPR002733">
    <property type="entry name" value="AMMECR1_domain"/>
</dbReference>
<dbReference type="InterPro" id="IPR023473">
    <property type="entry name" value="AMMECR1"/>
</dbReference>
<name>D7D8Z5_STAHD</name>
<dbReference type="PANTHER" id="PTHR13016">
    <property type="entry name" value="AMMECR1 HOMOLOG"/>
    <property type="match status" value="1"/>
</dbReference>
<evidence type="ECO:0000313" key="3">
    <source>
        <dbReference type="EMBL" id="ADI32241.1"/>
    </source>
</evidence>
<dbReference type="AlphaFoldDB" id="D7D8Z5"/>
<dbReference type="HOGENOM" id="CLU_095686_1_1_2"/>
<dbReference type="PROSITE" id="PS51112">
    <property type="entry name" value="AMMECR1"/>
    <property type="match status" value="1"/>
</dbReference>
<dbReference type="InterPro" id="IPR027485">
    <property type="entry name" value="AMMECR1_N"/>
</dbReference>
<organism evidence="3 4">
    <name type="scientific">Staphylothermus hellenicus (strain DSM 12710 / JCM 10830 / BK20S6-10-b1 / P8)</name>
    <dbReference type="NCBI Taxonomy" id="591019"/>
    <lineage>
        <taxon>Archaea</taxon>
        <taxon>Thermoproteota</taxon>
        <taxon>Thermoprotei</taxon>
        <taxon>Desulfurococcales</taxon>
        <taxon>Desulfurococcaceae</taxon>
        <taxon>Staphylothermus</taxon>
    </lineage>
</organism>
<sequence>MSDKKPVHPSELSINDGVFLVKLARKAVEEKILRGINIEPPRDLPEIFLRPGMTFTTIETLHPGGKTTLRGCIGFLAPIYSLVVSTIKSALEAAFNDPRFPPLRPEELDNIIFEVTVLSEPEEIIVRNRWDLPKLIKIGKHGLVVEKGWFKGTLLPVVPIEYCWDEETFLAETCIKAGLHPDCWLDPSVHIYTYEGRAFREKLPRGEIFERDMIREYQETCRRMNR</sequence>
<feature type="domain" description="AMMECR1" evidence="2">
    <location>
        <begin position="15"/>
        <end position="210"/>
    </location>
</feature>
<dbReference type="RefSeq" id="WP_013143439.1">
    <property type="nucleotide sequence ID" value="NC_014205.1"/>
</dbReference>
<proteinExistence type="inferred from homology"/>
<dbReference type="InterPro" id="IPR036071">
    <property type="entry name" value="AMMECR1_dom_sf"/>
</dbReference>
<dbReference type="eggNOG" id="arCOG01336">
    <property type="taxonomic scope" value="Archaea"/>
</dbReference>
<dbReference type="Pfam" id="PF01871">
    <property type="entry name" value="AMMECR1"/>
    <property type="match status" value="1"/>
</dbReference>
<reference evidence="3 4" key="2">
    <citation type="journal article" date="2011" name="Stand. Genomic Sci.">
        <title>Complete genome sequence of Staphylothermus hellenicus P8.</title>
        <authorList>
            <person name="Anderson I."/>
            <person name="Wirth R."/>
            <person name="Lucas S."/>
            <person name="Copeland A."/>
            <person name="Lapidus A."/>
            <person name="Cheng J.F."/>
            <person name="Goodwin L."/>
            <person name="Pitluck S."/>
            <person name="Davenport K."/>
            <person name="Detter J.C."/>
            <person name="Han C."/>
            <person name="Tapia R."/>
            <person name="Land M."/>
            <person name="Hauser L."/>
            <person name="Pati A."/>
            <person name="Mikhailova N."/>
            <person name="Woyke T."/>
            <person name="Klenk H.P."/>
            <person name="Kyrpides N."/>
            <person name="Ivanova N."/>
        </authorList>
    </citation>
    <scope>NUCLEOTIDE SEQUENCE [LARGE SCALE GENOMIC DNA]</scope>
    <source>
        <strain evidence="4">DSM 12710 / JCM 10830 / BK20S6-10-b1 / P8</strain>
    </source>
</reference>
<dbReference type="NCBIfam" id="TIGR00296">
    <property type="entry name" value="TIGR00296 family protein"/>
    <property type="match status" value="1"/>
</dbReference>
<dbReference type="SUPFAM" id="SSF143447">
    <property type="entry name" value="AMMECR1-like"/>
    <property type="match status" value="1"/>
</dbReference>